<proteinExistence type="predicted"/>
<dbReference type="GO" id="GO:0003700">
    <property type="term" value="F:DNA-binding transcription factor activity"/>
    <property type="evidence" value="ECO:0007669"/>
    <property type="project" value="InterPro"/>
</dbReference>
<comment type="caution">
    <text evidence="7">The sequence shown here is derived from an EMBL/GenBank/DDBJ whole genome shotgun (WGS) entry which is preliminary data.</text>
</comment>
<dbReference type="Proteomes" id="UP000003160">
    <property type="component" value="Unassembled WGS sequence"/>
</dbReference>
<evidence type="ECO:0000256" key="2">
    <source>
        <dbReference type="ARBA" id="ARBA00012135"/>
    </source>
</evidence>
<keyword evidence="7" id="KW-0808">Transferase</keyword>
<feature type="domain" description="HTH araC/xylS-type" evidence="6">
    <location>
        <begin position="260"/>
        <end position="358"/>
    </location>
</feature>
<dbReference type="SUPFAM" id="SSF53613">
    <property type="entry name" value="Ribokinase-like"/>
    <property type="match status" value="1"/>
</dbReference>
<evidence type="ECO:0000313" key="7">
    <source>
        <dbReference type="EMBL" id="EFA43857.1"/>
    </source>
</evidence>
<dbReference type="InterPro" id="IPR013749">
    <property type="entry name" value="PM/HMP-P_kinase-1"/>
</dbReference>
<dbReference type="Pfam" id="PF08543">
    <property type="entry name" value="Phos_pyr_kin"/>
    <property type="match status" value="1"/>
</dbReference>
<dbReference type="GO" id="GO:0043565">
    <property type="term" value="F:sequence-specific DNA binding"/>
    <property type="evidence" value="ECO:0007669"/>
    <property type="project" value="InterPro"/>
</dbReference>
<dbReference type="CDD" id="cd01169">
    <property type="entry name" value="HMPP_kinase"/>
    <property type="match status" value="1"/>
</dbReference>
<dbReference type="HOGENOM" id="CLU_020520_0_0_10"/>
<keyword evidence="4" id="KW-0238">DNA-binding</keyword>
<evidence type="ECO:0000256" key="4">
    <source>
        <dbReference type="ARBA" id="ARBA00023125"/>
    </source>
</evidence>
<name>D1PXN3_9BACT</name>
<evidence type="ECO:0000313" key="8">
    <source>
        <dbReference type="Proteomes" id="UP000003160"/>
    </source>
</evidence>
<dbReference type="EMBL" id="ACKS01000071">
    <property type="protein sequence ID" value="EFA43857.1"/>
    <property type="molecule type" value="Genomic_DNA"/>
</dbReference>
<dbReference type="eggNOG" id="COG2207">
    <property type="taxonomic scope" value="Bacteria"/>
</dbReference>
<reference evidence="7 8" key="1">
    <citation type="submission" date="2009-10" db="EMBL/GenBank/DDBJ databases">
        <authorList>
            <person name="Qin X."/>
            <person name="Bachman B."/>
            <person name="Battles P."/>
            <person name="Bell A."/>
            <person name="Bess C."/>
            <person name="Bickham C."/>
            <person name="Chaboub L."/>
            <person name="Chen D."/>
            <person name="Coyle M."/>
            <person name="Deiros D.R."/>
            <person name="Dinh H."/>
            <person name="Forbes L."/>
            <person name="Fowler G."/>
            <person name="Francisco L."/>
            <person name="Fu Q."/>
            <person name="Gubbala S."/>
            <person name="Hale W."/>
            <person name="Han Y."/>
            <person name="Hemphill L."/>
            <person name="Highlander S.K."/>
            <person name="Hirani K."/>
            <person name="Hogues M."/>
            <person name="Jackson L."/>
            <person name="Jakkamsetti A."/>
            <person name="Javaid M."/>
            <person name="Jiang H."/>
            <person name="Korchina V."/>
            <person name="Kovar C."/>
            <person name="Lara F."/>
            <person name="Lee S."/>
            <person name="Mata R."/>
            <person name="Mathew T."/>
            <person name="Moen C."/>
            <person name="Morales K."/>
            <person name="Munidasa M."/>
            <person name="Nazareth L."/>
            <person name="Ngo R."/>
            <person name="Nguyen L."/>
            <person name="Okwuonu G."/>
            <person name="Ongeri F."/>
            <person name="Patil S."/>
            <person name="Petrosino J."/>
            <person name="Pham C."/>
            <person name="Pham P."/>
            <person name="Pu L.-L."/>
            <person name="Puazo M."/>
            <person name="Raj R."/>
            <person name="Reid J."/>
            <person name="Rouhana J."/>
            <person name="Saada N."/>
            <person name="Shang Y."/>
            <person name="Simmons D."/>
            <person name="Thornton R."/>
            <person name="Warren J."/>
            <person name="Weissenberger G."/>
            <person name="Zhang J."/>
            <person name="Zhang L."/>
            <person name="Zhou C."/>
            <person name="Zhu D."/>
            <person name="Muzny D."/>
            <person name="Worley K."/>
            <person name="Gibbs R."/>
        </authorList>
    </citation>
    <scope>NUCLEOTIDE SEQUENCE [LARGE SCALE GENOMIC DNA]</scope>
    <source>
        <strain evidence="7 8">DSM 17361</strain>
    </source>
</reference>
<dbReference type="PRINTS" id="PR00032">
    <property type="entry name" value="HTHARAC"/>
</dbReference>
<protein>
    <recommendedName>
        <fullName evidence="2">hydroxymethylpyrimidine kinase</fullName>
        <ecNumber evidence="2">2.7.1.49</ecNumber>
    </recommendedName>
</protein>
<accession>D1PXN3</accession>
<dbReference type="InterPro" id="IPR004399">
    <property type="entry name" value="HMP/HMP-P_kinase_dom"/>
</dbReference>
<dbReference type="PANTHER" id="PTHR20858:SF17">
    <property type="entry name" value="HYDROXYMETHYLPYRIMIDINE_PHOSPHOMETHYLPYRIMIDINE KINASE THI20-RELATED"/>
    <property type="match status" value="1"/>
</dbReference>
<dbReference type="GO" id="GO:0009228">
    <property type="term" value="P:thiamine biosynthetic process"/>
    <property type="evidence" value="ECO:0007669"/>
    <property type="project" value="InterPro"/>
</dbReference>
<organism evidence="7 8">
    <name type="scientific">Hallella bergensis DSM 17361</name>
    <dbReference type="NCBI Taxonomy" id="585502"/>
    <lineage>
        <taxon>Bacteria</taxon>
        <taxon>Pseudomonadati</taxon>
        <taxon>Bacteroidota</taxon>
        <taxon>Bacteroidia</taxon>
        <taxon>Bacteroidales</taxon>
        <taxon>Prevotellaceae</taxon>
        <taxon>Hallella</taxon>
    </lineage>
</organism>
<comment type="pathway">
    <text evidence="1">Cofactor biosynthesis; thiamine diphosphate biosynthesis.</text>
</comment>
<dbReference type="RefSeq" id="WP_007173821.1">
    <property type="nucleotide sequence ID" value="NZ_GG704781.1"/>
</dbReference>
<dbReference type="SUPFAM" id="SSF46689">
    <property type="entry name" value="Homeodomain-like"/>
    <property type="match status" value="1"/>
</dbReference>
<evidence type="ECO:0000256" key="3">
    <source>
        <dbReference type="ARBA" id="ARBA00023015"/>
    </source>
</evidence>
<gene>
    <name evidence="7" type="primary">thiD2</name>
    <name evidence="7" type="ORF">HMPREF0645_1718</name>
</gene>
<keyword evidence="3" id="KW-0805">Transcription regulation</keyword>
<dbReference type="OrthoDB" id="9810880at2"/>
<dbReference type="Gene3D" id="1.10.10.60">
    <property type="entry name" value="Homeodomain-like"/>
    <property type="match status" value="1"/>
</dbReference>
<dbReference type="Gene3D" id="3.40.1190.20">
    <property type="match status" value="1"/>
</dbReference>
<evidence type="ECO:0000256" key="5">
    <source>
        <dbReference type="ARBA" id="ARBA00023163"/>
    </source>
</evidence>
<dbReference type="AlphaFoldDB" id="D1PXN3"/>
<sequence>MNFMPYVLSITGSDNTGASGIQADIKTISALGGYALTALTTVTVQDGQGIHDLLNLPCDIVVRQVRAVIEAHHPKTVKVGMVRDADTIAALKDEIVGCPQKVMVPGILTSHGKQLIGNEAIRAWKQELIPEATVLLTRCNEAEILLGSPIVSDDEMLEAAQQFTAMGAQAVLIRGGHQTEGRLTAVLMAGEKHQFFSSQNTEGWQRHGVGGALSAAIATHLAMGSNITTAISRAHDYLHSQVVYAVDCRVQGHRQADLYNQFMALIATHYREAHDVAFYADRLAITPRYLTRITATTVAKTPKQVIADYIMREASTLLATSRLTISEVATKLGYSSLPMFSKFFSSHQGCSPVEYRNRMSRL</sequence>
<dbReference type="InterPro" id="IPR020449">
    <property type="entry name" value="Tscrpt_reg_AraC-type_HTH"/>
</dbReference>
<dbReference type="PROSITE" id="PS01124">
    <property type="entry name" value="HTH_ARAC_FAMILY_2"/>
    <property type="match status" value="1"/>
</dbReference>
<dbReference type="GO" id="GO:0005829">
    <property type="term" value="C:cytosol"/>
    <property type="evidence" value="ECO:0007669"/>
    <property type="project" value="TreeGrafter"/>
</dbReference>
<dbReference type="InterPro" id="IPR009057">
    <property type="entry name" value="Homeodomain-like_sf"/>
</dbReference>
<dbReference type="InterPro" id="IPR018060">
    <property type="entry name" value="HTH_AraC"/>
</dbReference>
<keyword evidence="7" id="KW-0418">Kinase</keyword>
<evidence type="ECO:0000256" key="1">
    <source>
        <dbReference type="ARBA" id="ARBA00004948"/>
    </source>
</evidence>
<dbReference type="GO" id="GO:0008902">
    <property type="term" value="F:hydroxymethylpyrimidine kinase activity"/>
    <property type="evidence" value="ECO:0007669"/>
    <property type="project" value="UniProtKB-EC"/>
</dbReference>
<dbReference type="SMART" id="SM00342">
    <property type="entry name" value="HTH_ARAC"/>
    <property type="match status" value="1"/>
</dbReference>
<dbReference type="Pfam" id="PF12833">
    <property type="entry name" value="HTH_18"/>
    <property type="match status" value="1"/>
</dbReference>
<dbReference type="PANTHER" id="PTHR20858">
    <property type="entry name" value="PHOSPHOMETHYLPYRIMIDINE KINASE"/>
    <property type="match status" value="1"/>
</dbReference>
<dbReference type="InterPro" id="IPR029056">
    <property type="entry name" value="Ribokinase-like"/>
</dbReference>
<dbReference type="eggNOG" id="COG0351">
    <property type="taxonomic scope" value="Bacteria"/>
</dbReference>
<keyword evidence="8" id="KW-1185">Reference proteome</keyword>
<evidence type="ECO:0000259" key="6">
    <source>
        <dbReference type="PROSITE" id="PS01124"/>
    </source>
</evidence>
<keyword evidence="5" id="KW-0804">Transcription</keyword>
<dbReference type="GO" id="GO:0008972">
    <property type="term" value="F:phosphomethylpyrimidine kinase activity"/>
    <property type="evidence" value="ECO:0007669"/>
    <property type="project" value="InterPro"/>
</dbReference>
<dbReference type="EC" id="2.7.1.49" evidence="2"/>